<feature type="compositionally biased region" description="Basic and acidic residues" evidence="1">
    <location>
        <begin position="944"/>
        <end position="956"/>
    </location>
</feature>
<feature type="compositionally biased region" description="Polar residues" evidence="1">
    <location>
        <begin position="152"/>
        <end position="163"/>
    </location>
</feature>
<feature type="compositionally biased region" description="Basic and acidic residues" evidence="1">
    <location>
        <begin position="283"/>
        <end position="307"/>
    </location>
</feature>
<feature type="region of interest" description="Disordered" evidence="1">
    <location>
        <begin position="664"/>
        <end position="778"/>
    </location>
</feature>
<feature type="compositionally biased region" description="Polar residues" evidence="1">
    <location>
        <begin position="605"/>
        <end position="638"/>
    </location>
</feature>
<evidence type="ECO:0000313" key="2">
    <source>
        <dbReference type="EMBL" id="KAF2804840.1"/>
    </source>
</evidence>
<feature type="region of interest" description="Disordered" evidence="1">
    <location>
        <begin position="24"/>
        <end position="45"/>
    </location>
</feature>
<feature type="compositionally biased region" description="Polar residues" evidence="1">
    <location>
        <begin position="766"/>
        <end position="778"/>
    </location>
</feature>
<organism evidence="2">
    <name type="scientific">Mytilinidion resinicola</name>
    <dbReference type="NCBI Taxonomy" id="574789"/>
    <lineage>
        <taxon>Eukaryota</taxon>
        <taxon>Fungi</taxon>
        <taxon>Dikarya</taxon>
        <taxon>Ascomycota</taxon>
        <taxon>Pezizomycotina</taxon>
        <taxon>Dothideomycetes</taxon>
        <taxon>Pleosporomycetidae</taxon>
        <taxon>Mytilinidiales</taxon>
        <taxon>Mytilinidiaceae</taxon>
        <taxon>Mytilinidion</taxon>
    </lineage>
</organism>
<dbReference type="Proteomes" id="UP000504636">
    <property type="component" value="Unplaced"/>
</dbReference>
<feature type="compositionally biased region" description="Polar residues" evidence="1">
    <location>
        <begin position="574"/>
        <end position="589"/>
    </location>
</feature>
<reference evidence="4" key="3">
    <citation type="submission" date="2025-04" db="UniProtKB">
        <authorList>
            <consortium name="RefSeq"/>
        </authorList>
    </citation>
    <scope>IDENTIFICATION</scope>
    <source>
        <strain evidence="4">CBS 304.34</strain>
    </source>
</reference>
<keyword evidence="3" id="KW-1185">Reference proteome</keyword>
<dbReference type="EMBL" id="MU003711">
    <property type="protein sequence ID" value="KAF2804840.1"/>
    <property type="molecule type" value="Genomic_DNA"/>
</dbReference>
<feature type="compositionally biased region" description="Polar residues" evidence="1">
    <location>
        <begin position="25"/>
        <end position="40"/>
    </location>
</feature>
<feature type="compositionally biased region" description="Polar residues" evidence="1">
    <location>
        <begin position="732"/>
        <end position="757"/>
    </location>
</feature>
<sequence>MPNLANRFPHYLLSNVVYEPISGHRGSSATSIGDNHATSTHHLERKQRIESIASAYLQGKMPRLSSTSSRAPRVTGPLPSNPRPDITYEPVSATRPNASRRASNNVGVEEERAAKRRRIEAIAKAYNQGKMPVIQSASLRGPLEKDWKNPWAKTSTGRGSSAATPRPRPVQEFDTIVVSVPRLVPLLSSSRNQTSDLSSLSPSLQQSVADHDREASEITAINHPFPKCAVANAYLREDGSRPGAQDTEERTLHEPNRSENIIVMPTEDTSSANTTTATPMLAAEKHTHPSIINEDRRKKLARKDGKKPSTTPRVGESPFSFRYQKDMSKEKEAGKVNALEGNNSNEPDILPKKKRPRRMNFDSSQVVPEDNQLERRSQRKQPSALTSEPQDTTTSVPRNEDAIENSTGFANMKATTGLPGVVSAGETAPPLSPPPSLDNSTNRPLPTQRGNITVTPRPEVDKDPANSGKKRKKRAAIETNEATPAPELEIDQEPEPHSLRNESHPHTIAALDTSNVASNKRKTEKNRVDSATHQATNGAPLTLPATLESPESSAIRSKTRNKQKIGSLVAEASTPRQTKKVQVSRLSTQADEEDILERIVVKPRMNQSRIQSTMPPTGTESPPRQMTEATEVEITSQKGPKVDAAVGAPMNDETLSTEQIIHMAAVQDEPESRPRKRKSRPSALDSTAVVSSVSVKKKRKQQRTGPVPDPAVNGDTGADVEIDDGNLPQEAASGQQAFNGPRTPTRTKRSQPASSHSPDVPRTRSQRNQAQTPSNAMSPEIQQEFLRIVDSIHSAHDVQSETDEDLDSTIDCIASGIIPFSIFKTGVANRNIQAAMEIKQPLSTQQLFEAQSPLAFSTEKKRRIQERFGPPPHDETEYLDTQALFDAAGGNTPHSDTNDMDVEETPVKSKSRRKSRRGLALQEKPSSSTFNTSSDSLRKSSRLRGKDSPYLEHDLHLSQPSQQSEVDFSFMNSLLQMSPVNTRVQE</sequence>
<feature type="compositionally biased region" description="Basic and acidic residues" evidence="1">
    <location>
        <begin position="247"/>
        <end position="257"/>
    </location>
</feature>
<feature type="compositionally biased region" description="Polar residues" evidence="1">
    <location>
        <begin position="94"/>
        <end position="106"/>
    </location>
</feature>
<feature type="compositionally biased region" description="Polar residues" evidence="1">
    <location>
        <begin position="380"/>
        <end position="397"/>
    </location>
</feature>
<feature type="compositionally biased region" description="Basic and acidic residues" evidence="1">
    <location>
        <begin position="494"/>
        <end position="505"/>
    </location>
</feature>
<gene>
    <name evidence="2 4" type="ORF">BDZ99DRAFT_543696</name>
</gene>
<dbReference type="RefSeq" id="XP_033571804.1">
    <property type="nucleotide sequence ID" value="XM_033726794.1"/>
</dbReference>
<dbReference type="GeneID" id="54467687"/>
<dbReference type="AlphaFoldDB" id="A0A6A6Y830"/>
<feature type="compositionally biased region" description="Low complexity" evidence="1">
    <location>
        <begin position="926"/>
        <end position="935"/>
    </location>
</feature>
<feature type="region of interest" description="Disordered" evidence="1">
    <location>
        <begin position="238"/>
        <end position="260"/>
    </location>
</feature>
<reference evidence="4" key="2">
    <citation type="submission" date="2020-04" db="EMBL/GenBank/DDBJ databases">
        <authorList>
            <consortium name="NCBI Genome Project"/>
        </authorList>
    </citation>
    <scope>NUCLEOTIDE SEQUENCE</scope>
    <source>
        <strain evidence="4">CBS 304.34</strain>
    </source>
</reference>
<evidence type="ECO:0000313" key="3">
    <source>
        <dbReference type="Proteomes" id="UP000504636"/>
    </source>
</evidence>
<evidence type="ECO:0000256" key="1">
    <source>
        <dbReference type="SAM" id="MobiDB-lite"/>
    </source>
</evidence>
<evidence type="ECO:0000313" key="4">
    <source>
        <dbReference type="RefSeq" id="XP_033571804.1"/>
    </source>
</evidence>
<feature type="region of interest" description="Disordered" evidence="1">
    <location>
        <begin position="144"/>
        <end position="168"/>
    </location>
</feature>
<feature type="region of interest" description="Disordered" evidence="1">
    <location>
        <begin position="190"/>
        <end position="214"/>
    </location>
</feature>
<name>A0A6A6Y830_9PEZI</name>
<feature type="region of interest" description="Disordered" evidence="1">
    <location>
        <begin position="886"/>
        <end position="964"/>
    </location>
</feature>
<feature type="compositionally biased region" description="Low complexity" evidence="1">
    <location>
        <begin position="190"/>
        <end position="207"/>
    </location>
</feature>
<dbReference type="OrthoDB" id="5419922at2759"/>
<reference evidence="2 4" key="1">
    <citation type="journal article" date="2020" name="Stud. Mycol.">
        <title>101 Dothideomycetes genomes: a test case for predicting lifestyles and emergence of pathogens.</title>
        <authorList>
            <person name="Haridas S."/>
            <person name="Albert R."/>
            <person name="Binder M."/>
            <person name="Bloem J."/>
            <person name="Labutti K."/>
            <person name="Salamov A."/>
            <person name="Andreopoulos B."/>
            <person name="Baker S."/>
            <person name="Barry K."/>
            <person name="Bills G."/>
            <person name="Bluhm B."/>
            <person name="Cannon C."/>
            <person name="Castanera R."/>
            <person name="Culley D."/>
            <person name="Daum C."/>
            <person name="Ezra D."/>
            <person name="Gonzalez J."/>
            <person name="Henrissat B."/>
            <person name="Kuo A."/>
            <person name="Liang C."/>
            <person name="Lipzen A."/>
            <person name="Lutzoni F."/>
            <person name="Magnuson J."/>
            <person name="Mondo S."/>
            <person name="Nolan M."/>
            <person name="Ohm R."/>
            <person name="Pangilinan J."/>
            <person name="Park H.-J."/>
            <person name="Ramirez L."/>
            <person name="Alfaro M."/>
            <person name="Sun H."/>
            <person name="Tritt A."/>
            <person name="Yoshinaga Y."/>
            <person name="Zwiers L.-H."/>
            <person name="Turgeon B."/>
            <person name="Goodwin S."/>
            <person name="Spatafora J."/>
            <person name="Crous P."/>
            <person name="Grigoriev I."/>
        </authorList>
    </citation>
    <scope>NUCLEOTIDE SEQUENCE</scope>
    <source>
        <strain evidence="2 4">CBS 304.34</strain>
    </source>
</reference>
<feature type="region of interest" description="Disordered" evidence="1">
    <location>
        <begin position="281"/>
        <end position="647"/>
    </location>
</feature>
<feature type="compositionally biased region" description="Basic and acidic residues" evidence="1">
    <location>
        <begin position="323"/>
        <end position="334"/>
    </location>
</feature>
<accession>A0A6A6Y830</accession>
<proteinExistence type="predicted"/>
<feature type="compositionally biased region" description="Polar residues" evidence="1">
    <location>
        <begin position="438"/>
        <end position="454"/>
    </location>
</feature>
<protein>
    <submittedName>
        <fullName evidence="2 4">Uncharacterized protein</fullName>
    </submittedName>
</protein>
<feature type="region of interest" description="Disordered" evidence="1">
    <location>
        <begin position="61"/>
        <end position="111"/>
    </location>
</feature>